<name>A0A8H7ECH4_9PLEO</name>
<feature type="signal peptide" evidence="1">
    <location>
        <begin position="1"/>
        <end position="35"/>
    </location>
</feature>
<evidence type="ECO:0000256" key="1">
    <source>
        <dbReference type="SAM" id="SignalP"/>
    </source>
</evidence>
<dbReference type="Proteomes" id="UP000596902">
    <property type="component" value="Unassembled WGS sequence"/>
</dbReference>
<sequence>MTKQTPNPTSRFVLTMRYLTPIIALAASLAHLTTAQLGSHDTICRFLYGTEYTDACCHTVISRGLNAPCTDIEDYTFARIMTAARKETGVQVECRMAFATPSTYVSAL</sequence>
<evidence type="ECO:0000313" key="3">
    <source>
        <dbReference type="Proteomes" id="UP000596902"/>
    </source>
</evidence>
<dbReference type="GeneID" id="62207812"/>
<organism evidence="2 3">
    <name type="scientific">Alternaria burnsii</name>
    <dbReference type="NCBI Taxonomy" id="1187904"/>
    <lineage>
        <taxon>Eukaryota</taxon>
        <taxon>Fungi</taxon>
        <taxon>Dikarya</taxon>
        <taxon>Ascomycota</taxon>
        <taxon>Pezizomycotina</taxon>
        <taxon>Dothideomycetes</taxon>
        <taxon>Pleosporomycetidae</taxon>
        <taxon>Pleosporales</taxon>
        <taxon>Pleosporineae</taxon>
        <taxon>Pleosporaceae</taxon>
        <taxon>Alternaria</taxon>
        <taxon>Alternaria sect. Alternaria</taxon>
    </lineage>
</organism>
<feature type="chain" id="PRO_5034970654" evidence="1">
    <location>
        <begin position="36"/>
        <end position="108"/>
    </location>
</feature>
<keyword evidence="1" id="KW-0732">Signal</keyword>
<evidence type="ECO:0000313" key="2">
    <source>
        <dbReference type="EMBL" id="KAF7672556.1"/>
    </source>
</evidence>
<dbReference type="EMBL" id="JAAABM010000016">
    <property type="protein sequence ID" value="KAF7672556.1"/>
    <property type="molecule type" value="Genomic_DNA"/>
</dbReference>
<dbReference type="AlphaFoldDB" id="A0A8H7ECH4"/>
<proteinExistence type="predicted"/>
<gene>
    <name evidence="2" type="ORF">GT037_009587</name>
</gene>
<keyword evidence="3" id="KW-1185">Reference proteome</keyword>
<accession>A0A8H7ECH4</accession>
<reference evidence="2" key="2">
    <citation type="submission" date="2020-08" db="EMBL/GenBank/DDBJ databases">
        <title>Draft Genome Sequence of Cumin Blight Pathogen Alternaria burnsii.</title>
        <authorList>
            <person name="Feng Z."/>
        </authorList>
    </citation>
    <scope>NUCLEOTIDE SEQUENCE</scope>
    <source>
        <strain evidence="2">CBS107.38</strain>
    </source>
</reference>
<dbReference type="RefSeq" id="XP_038782909.1">
    <property type="nucleotide sequence ID" value="XM_038934634.1"/>
</dbReference>
<comment type="caution">
    <text evidence="2">The sequence shown here is derived from an EMBL/GenBank/DDBJ whole genome shotgun (WGS) entry which is preliminary data.</text>
</comment>
<reference evidence="2" key="1">
    <citation type="submission" date="2020-01" db="EMBL/GenBank/DDBJ databases">
        <authorList>
            <person name="Feng Z.H.Z."/>
        </authorList>
    </citation>
    <scope>NUCLEOTIDE SEQUENCE</scope>
    <source>
        <strain evidence="2">CBS107.38</strain>
    </source>
</reference>
<protein>
    <submittedName>
        <fullName evidence="2">Uncharacterized protein</fullName>
    </submittedName>
</protein>